<feature type="non-terminal residue" evidence="2">
    <location>
        <position position="1"/>
    </location>
</feature>
<name>A0A392VEQ9_9FABA</name>
<keyword evidence="1" id="KW-0472">Membrane</keyword>
<evidence type="ECO:0000313" key="3">
    <source>
        <dbReference type="Proteomes" id="UP000265520"/>
    </source>
</evidence>
<dbReference type="AlphaFoldDB" id="A0A392VEQ9"/>
<evidence type="ECO:0000313" key="2">
    <source>
        <dbReference type="EMBL" id="MCI85325.1"/>
    </source>
</evidence>
<keyword evidence="1" id="KW-0812">Transmembrane</keyword>
<proteinExistence type="predicted"/>
<evidence type="ECO:0000256" key="1">
    <source>
        <dbReference type="SAM" id="Phobius"/>
    </source>
</evidence>
<keyword evidence="3" id="KW-1185">Reference proteome</keyword>
<dbReference type="Proteomes" id="UP000265520">
    <property type="component" value="Unassembled WGS sequence"/>
</dbReference>
<sequence length="39" mass="4600">IVVVLLEIYVVQVEVIVLFVVQKMIFSHERKFVQIRGLD</sequence>
<comment type="caution">
    <text evidence="2">The sequence shown here is derived from an EMBL/GenBank/DDBJ whole genome shotgun (WGS) entry which is preliminary data.</text>
</comment>
<feature type="transmembrane region" description="Helical" evidence="1">
    <location>
        <begin position="6"/>
        <end position="26"/>
    </location>
</feature>
<accession>A0A392VEQ9</accession>
<organism evidence="2 3">
    <name type="scientific">Trifolium medium</name>
    <dbReference type="NCBI Taxonomy" id="97028"/>
    <lineage>
        <taxon>Eukaryota</taxon>
        <taxon>Viridiplantae</taxon>
        <taxon>Streptophyta</taxon>
        <taxon>Embryophyta</taxon>
        <taxon>Tracheophyta</taxon>
        <taxon>Spermatophyta</taxon>
        <taxon>Magnoliopsida</taxon>
        <taxon>eudicotyledons</taxon>
        <taxon>Gunneridae</taxon>
        <taxon>Pentapetalae</taxon>
        <taxon>rosids</taxon>
        <taxon>fabids</taxon>
        <taxon>Fabales</taxon>
        <taxon>Fabaceae</taxon>
        <taxon>Papilionoideae</taxon>
        <taxon>50 kb inversion clade</taxon>
        <taxon>NPAAA clade</taxon>
        <taxon>Hologalegina</taxon>
        <taxon>IRL clade</taxon>
        <taxon>Trifolieae</taxon>
        <taxon>Trifolium</taxon>
    </lineage>
</organism>
<keyword evidence="1" id="KW-1133">Transmembrane helix</keyword>
<reference evidence="2 3" key="1">
    <citation type="journal article" date="2018" name="Front. Plant Sci.">
        <title>Red Clover (Trifolium pratense) and Zigzag Clover (T. medium) - A Picture of Genomic Similarities and Differences.</title>
        <authorList>
            <person name="Dluhosova J."/>
            <person name="Istvanek J."/>
            <person name="Nedelnik J."/>
            <person name="Repkova J."/>
        </authorList>
    </citation>
    <scope>NUCLEOTIDE SEQUENCE [LARGE SCALE GENOMIC DNA]</scope>
    <source>
        <strain evidence="3">cv. 10/8</strain>
        <tissue evidence="2">Leaf</tissue>
    </source>
</reference>
<dbReference type="EMBL" id="LXQA011112763">
    <property type="protein sequence ID" value="MCI85325.1"/>
    <property type="molecule type" value="Genomic_DNA"/>
</dbReference>
<protein>
    <submittedName>
        <fullName evidence="2">Uncharacterized protein</fullName>
    </submittedName>
</protein>